<evidence type="ECO:0000256" key="5">
    <source>
        <dbReference type="SAM" id="Phobius"/>
    </source>
</evidence>
<reference evidence="6" key="1">
    <citation type="journal article" date="2023" name="Mol. Phylogenet. Evol.">
        <title>Genome-scale phylogeny and comparative genomics of the fungal order Sordariales.</title>
        <authorList>
            <person name="Hensen N."/>
            <person name="Bonometti L."/>
            <person name="Westerberg I."/>
            <person name="Brannstrom I.O."/>
            <person name="Guillou S."/>
            <person name="Cros-Aarteil S."/>
            <person name="Calhoun S."/>
            <person name="Haridas S."/>
            <person name="Kuo A."/>
            <person name="Mondo S."/>
            <person name="Pangilinan J."/>
            <person name="Riley R."/>
            <person name="LaButti K."/>
            <person name="Andreopoulos B."/>
            <person name="Lipzen A."/>
            <person name="Chen C."/>
            <person name="Yan M."/>
            <person name="Daum C."/>
            <person name="Ng V."/>
            <person name="Clum A."/>
            <person name="Steindorff A."/>
            <person name="Ohm R.A."/>
            <person name="Martin F."/>
            <person name="Silar P."/>
            <person name="Natvig D.O."/>
            <person name="Lalanne C."/>
            <person name="Gautier V."/>
            <person name="Ament-Velasquez S.L."/>
            <person name="Kruys A."/>
            <person name="Hutchinson M.I."/>
            <person name="Powell A.J."/>
            <person name="Barry K."/>
            <person name="Miller A.N."/>
            <person name="Grigoriev I.V."/>
            <person name="Debuchy R."/>
            <person name="Gladieux P."/>
            <person name="Hiltunen Thoren M."/>
            <person name="Johannesson H."/>
        </authorList>
    </citation>
    <scope>NUCLEOTIDE SEQUENCE</scope>
    <source>
        <strain evidence="6">PSN324</strain>
    </source>
</reference>
<comment type="caution">
    <text evidence="6">The sequence shown here is derived from an EMBL/GenBank/DDBJ whole genome shotgun (WGS) entry which is preliminary data.</text>
</comment>
<evidence type="ECO:0000313" key="6">
    <source>
        <dbReference type="EMBL" id="KAK4458033.1"/>
    </source>
</evidence>
<keyword evidence="7" id="KW-1185">Reference proteome</keyword>
<feature type="transmembrane region" description="Helical" evidence="5">
    <location>
        <begin position="21"/>
        <end position="40"/>
    </location>
</feature>
<keyword evidence="5" id="KW-1133">Transmembrane helix</keyword>
<dbReference type="InterPro" id="IPR029044">
    <property type="entry name" value="Nucleotide-diphossugar_trans"/>
</dbReference>
<evidence type="ECO:0000313" key="7">
    <source>
        <dbReference type="Proteomes" id="UP001321749"/>
    </source>
</evidence>
<dbReference type="EMBL" id="MU865086">
    <property type="protein sequence ID" value="KAK4458033.1"/>
    <property type="molecule type" value="Genomic_DNA"/>
</dbReference>
<dbReference type="PANTHER" id="PTHR31121">
    <property type="entry name" value="ALPHA-1,2 MANNOSYLTRANSFERASE KTR1"/>
    <property type="match status" value="1"/>
</dbReference>
<dbReference type="Proteomes" id="UP001321749">
    <property type="component" value="Unassembled WGS sequence"/>
</dbReference>
<dbReference type="AlphaFoldDB" id="A0AAV9HC75"/>
<dbReference type="GO" id="GO:0000032">
    <property type="term" value="P:cell wall mannoprotein biosynthetic process"/>
    <property type="evidence" value="ECO:0007669"/>
    <property type="project" value="TreeGrafter"/>
</dbReference>
<keyword evidence="5" id="KW-0472">Membrane</keyword>
<dbReference type="PIRSF" id="PIRSF018153">
    <property type="entry name" value="Glyco_trans_15"/>
    <property type="match status" value="1"/>
</dbReference>
<keyword evidence="2" id="KW-0328">Glycosyltransferase</keyword>
<dbReference type="PANTHER" id="PTHR31121:SF2">
    <property type="entry name" value="MANNOSYLTRANSFERASE KTR5-RELATED"/>
    <property type="match status" value="1"/>
</dbReference>
<dbReference type="GO" id="GO:0016020">
    <property type="term" value="C:membrane"/>
    <property type="evidence" value="ECO:0007669"/>
    <property type="project" value="InterPro"/>
</dbReference>
<dbReference type="Gene3D" id="3.90.550.10">
    <property type="entry name" value="Spore Coat Polysaccharide Biosynthesis Protein SpsA, Chain A"/>
    <property type="match status" value="1"/>
</dbReference>
<dbReference type="SUPFAM" id="SSF53448">
    <property type="entry name" value="Nucleotide-diphospho-sugar transferases"/>
    <property type="match status" value="1"/>
</dbReference>
<keyword evidence="3 6" id="KW-0808">Transferase</keyword>
<organism evidence="6 7">
    <name type="scientific">Cladorrhinum samala</name>
    <dbReference type="NCBI Taxonomy" id="585594"/>
    <lineage>
        <taxon>Eukaryota</taxon>
        <taxon>Fungi</taxon>
        <taxon>Dikarya</taxon>
        <taxon>Ascomycota</taxon>
        <taxon>Pezizomycotina</taxon>
        <taxon>Sordariomycetes</taxon>
        <taxon>Sordariomycetidae</taxon>
        <taxon>Sordariales</taxon>
        <taxon>Podosporaceae</taxon>
        <taxon>Cladorrhinum</taxon>
    </lineage>
</organism>
<protein>
    <submittedName>
        <fullName evidence="6">Nucleotide-diphospho-sugar transferase</fullName>
    </submittedName>
</protein>
<accession>A0AAV9HC75</accession>
<keyword evidence="5" id="KW-0812">Transmembrane</keyword>
<sequence>MLRLVGGPRVPRRLLSRIFQYRVPLLILLLAAIAEVYLHTRKYEVRQPRKELDVPFATSCQVPDLDAPRENAALIMLARNSDLENALRSIVSIEKRFNQWYHYPVVFLNDEPWDEEFIETMRETVSGEARFEVIPQEEWTFPSWMDKDLAKANIAEQGRKGILYAGMETYHHMCRFFSGKFYTLSALSDYKWYWRIEPDVEFYCSITYDPFVEMAKNNKLYGFTISLAEEPATCPTLFRHIADWKESHHIRTTELWKAIIAPSWMPWPLRSLMSLFRHRDKHGDGWSLCHYWSNFEIANLDFFRGHGYQSLYQHLDRAGGFYHERWGDAAVHSLALAMLLDSEKVHHFEDLGYRHDWFYQCPANALDGQLPDSELLGKPSPKVAPEVQGGIGCRCECEGTKTRNYDSYCINKLKQPNTSKKLGVLKWVKNWK</sequence>
<gene>
    <name evidence="6" type="ORF">QBC42DRAFT_187056</name>
</gene>
<evidence type="ECO:0000256" key="4">
    <source>
        <dbReference type="PIRSR" id="PIRSR018153-1"/>
    </source>
</evidence>
<dbReference type="Pfam" id="PF01793">
    <property type="entry name" value="Glyco_transf_15"/>
    <property type="match status" value="1"/>
</dbReference>
<dbReference type="GO" id="GO:0000026">
    <property type="term" value="F:alpha-1,2-mannosyltransferase activity"/>
    <property type="evidence" value="ECO:0007669"/>
    <property type="project" value="TreeGrafter"/>
</dbReference>
<proteinExistence type="inferred from homology"/>
<reference evidence="6" key="2">
    <citation type="submission" date="2023-06" db="EMBL/GenBank/DDBJ databases">
        <authorList>
            <consortium name="Lawrence Berkeley National Laboratory"/>
            <person name="Mondo S.J."/>
            <person name="Hensen N."/>
            <person name="Bonometti L."/>
            <person name="Westerberg I."/>
            <person name="Brannstrom I.O."/>
            <person name="Guillou S."/>
            <person name="Cros-Aarteil S."/>
            <person name="Calhoun S."/>
            <person name="Haridas S."/>
            <person name="Kuo A."/>
            <person name="Pangilinan J."/>
            <person name="Riley R."/>
            <person name="Labutti K."/>
            <person name="Andreopoulos B."/>
            <person name="Lipzen A."/>
            <person name="Chen C."/>
            <person name="Yanf M."/>
            <person name="Daum C."/>
            <person name="Ng V."/>
            <person name="Clum A."/>
            <person name="Steindorff A."/>
            <person name="Ohm R."/>
            <person name="Martin F."/>
            <person name="Silar P."/>
            <person name="Natvig D."/>
            <person name="Lalanne C."/>
            <person name="Gautier V."/>
            <person name="Ament-Velasquez S.L."/>
            <person name="Kruys A."/>
            <person name="Hutchinson M.I."/>
            <person name="Powell A.J."/>
            <person name="Barry K."/>
            <person name="Miller A.N."/>
            <person name="Grigoriev I.V."/>
            <person name="Debuchy R."/>
            <person name="Gladieux P."/>
            <person name="Thoren M.H."/>
            <person name="Johannesson H."/>
        </authorList>
    </citation>
    <scope>NUCLEOTIDE SEQUENCE</scope>
    <source>
        <strain evidence="6">PSN324</strain>
    </source>
</reference>
<name>A0AAV9HC75_9PEZI</name>
<evidence type="ECO:0000256" key="2">
    <source>
        <dbReference type="ARBA" id="ARBA00022676"/>
    </source>
</evidence>
<dbReference type="InterPro" id="IPR002685">
    <property type="entry name" value="Glyco_trans_15"/>
</dbReference>
<dbReference type="GO" id="GO:0006487">
    <property type="term" value="P:protein N-linked glycosylation"/>
    <property type="evidence" value="ECO:0007669"/>
    <property type="project" value="TreeGrafter"/>
</dbReference>
<comment type="similarity">
    <text evidence="1">Belongs to the glycosyltransferase 15 family.</text>
</comment>
<dbReference type="GO" id="GO:0005794">
    <property type="term" value="C:Golgi apparatus"/>
    <property type="evidence" value="ECO:0007669"/>
    <property type="project" value="TreeGrafter"/>
</dbReference>
<evidence type="ECO:0000256" key="1">
    <source>
        <dbReference type="ARBA" id="ARBA00007677"/>
    </source>
</evidence>
<evidence type="ECO:0000256" key="3">
    <source>
        <dbReference type="ARBA" id="ARBA00022679"/>
    </source>
</evidence>
<feature type="active site" description="Nucleophile" evidence="4">
    <location>
        <position position="296"/>
    </location>
</feature>